<keyword evidence="3" id="KW-1185">Reference proteome</keyword>
<organism evidence="2 3">
    <name type="scientific">Chironomus riparius</name>
    <dbReference type="NCBI Taxonomy" id="315576"/>
    <lineage>
        <taxon>Eukaryota</taxon>
        <taxon>Metazoa</taxon>
        <taxon>Ecdysozoa</taxon>
        <taxon>Arthropoda</taxon>
        <taxon>Hexapoda</taxon>
        <taxon>Insecta</taxon>
        <taxon>Pterygota</taxon>
        <taxon>Neoptera</taxon>
        <taxon>Endopterygota</taxon>
        <taxon>Diptera</taxon>
        <taxon>Nematocera</taxon>
        <taxon>Chironomoidea</taxon>
        <taxon>Chironomidae</taxon>
        <taxon>Chironominae</taxon>
        <taxon>Chironomus</taxon>
    </lineage>
</organism>
<gene>
    <name evidence="2" type="ORF">CHIRRI_LOCUS3166</name>
</gene>
<name>A0A9N9RNN0_9DIPT</name>
<dbReference type="AlphaFoldDB" id="A0A9N9RNN0"/>
<evidence type="ECO:0000313" key="3">
    <source>
        <dbReference type="Proteomes" id="UP001153620"/>
    </source>
</evidence>
<dbReference type="EMBL" id="OU895877">
    <property type="protein sequence ID" value="CAG9800216.1"/>
    <property type="molecule type" value="Genomic_DNA"/>
</dbReference>
<accession>A0A9N9RNN0</accession>
<evidence type="ECO:0000313" key="2">
    <source>
        <dbReference type="EMBL" id="CAG9800216.1"/>
    </source>
</evidence>
<feature type="compositionally biased region" description="Polar residues" evidence="1">
    <location>
        <begin position="18"/>
        <end position="31"/>
    </location>
</feature>
<evidence type="ECO:0000256" key="1">
    <source>
        <dbReference type="SAM" id="MobiDB-lite"/>
    </source>
</evidence>
<sequence>MQIKSLVDTMENLRKQMVNKQENTDNVNYSEEVQPVVVRKTPKFPSRERHLAIRRKRAPDSPSSQSSESIDLSPDSSDSASCCSCDNA</sequence>
<reference evidence="2" key="1">
    <citation type="submission" date="2022-01" db="EMBL/GenBank/DDBJ databases">
        <authorList>
            <person name="King R."/>
        </authorList>
    </citation>
    <scope>NUCLEOTIDE SEQUENCE</scope>
</reference>
<feature type="compositionally biased region" description="Low complexity" evidence="1">
    <location>
        <begin position="60"/>
        <end position="81"/>
    </location>
</feature>
<reference evidence="2" key="2">
    <citation type="submission" date="2022-10" db="EMBL/GenBank/DDBJ databases">
        <authorList>
            <consortium name="ENA_rothamsted_submissions"/>
            <consortium name="culmorum"/>
            <person name="King R."/>
        </authorList>
    </citation>
    <scope>NUCLEOTIDE SEQUENCE</scope>
</reference>
<dbReference type="Proteomes" id="UP001153620">
    <property type="component" value="Chromosome 1"/>
</dbReference>
<proteinExistence type="predicted"/>
<feature type="region of interest" description="Disordered" evidence="1">
    <location>
        <begin position="18"/>
        <end position="88"/>
    </location>
</feature>
<protein>
    <submittedName>
        <fullName evidence="2">Uncharacterized protein</fullName>
    </submittedName>
</protein>
<dbReference type="OrthoDB" id="8029034at2759"/>